<dbReference type="Pfam" id="PF01048">
    <property type="entry name" value="PNP_UDP_1"/>
    <property type="match status" value="1"/>
</dbReference>
<dbReference type="AlphaFoldDB" id="A0A1M6VZ48"/>
<name>A0A1M6VZ48_9BACT</name>
<keyword evidence="3" id="KW-1185">Reference proteome</keyword>
<dbReference type="Gene3D" id="3.40.50.1580">
    <property type="entry name" value="Nucleoside phosphorylase domain"/>
    <property type="match status" value="1"/>
</dbReference>
<gene>
    <name evidence="2" type="ORF">SAMN05720469_12125</name>
</gene>
<sequence>MRNLQKTLLAVPSSVEWDVLFPKVPYENSVQKPFVLSSSLEAACVGVGLVGFASGFTQLLGSRQYAKAILVGIAGALPFSGLSLGTIVRVDAECVGDVGYWNDGVFSPFSKRPYCFKATSSKWAPPSIAQLSGVRGVSVNTMTSCEQVLEFRARFYKAQVEAMEGASAFAIAKALGIPVFEVRAISNFAGDRDVSGWNIKQSLQKVRKQIIDPMVEKF</sequence>
<evidence type="ECO:0000313" key="3">
    <source>
        <dbReference type="Proteomes" id="UP000184275"/>
    </source>
</evidence>
<keyword evidence="2" id="KW-0378">Hydrolase</keyword>
<feature type="domain" description="Nucleoside phosphorylase" evidence="1">
    <location>
        <begin position="46"/>
        <end position="209"/>
    </location>
</feature>
<dbReference type="Proteomes" id="UP000184275">
    <property type="component" value="Unassembled WGS sequence"/>
</dbReference>
<proteinExistence type="predicted"/>
<dbReference type="GO" id="GO:0009116">
    <property type="term" value="P:nucleoside metabolic process"/>
    <property type="evidence" value="ECO:0007669"/>
    <property type="project" value="InterPro"/>
</dbReference>
<evidence type="ECO:0000259" key="1">
    <source>
        <dbReference type="Pfam" id="PF01048"/>
    </source>
</evidence>
<dbReference type="RefSeq" id="WP_073305011.1">
    <property type="nucleotide sequence ID" value="NZ_FRAW01000021.1"/>
</dbReference>
<organism evidence="2 3">
    <name type="scientific">Fibrobacter intestinalis</name>
    <dbReference type="NCBI Taxonomy" id="28122"/>
    <lineage>
        <taxon>Bacteria</taxon>
        <taxon>Pseudomonadati</taxon>
        <taxon>Fibrobacterota</taxon>
        <taxon>Fibrobacteria</taxon>
        <taxon>Fibrobacterales</taxon>
        <taxon>Fibrobacteraceae</taxon>
        <taxon>Fibrobacter</taxon>
    </lineage>
</organism>
<evidence type="ECO:0000313" key="2">
    <source>
        <dbReference type="EMBL" id="SHK86770.1"/>
    </source>
</evidence>
<protein>
    <submittedName>
        <fullName evidence="2">Futalosine hydrolase</fullName>
    </submittedName>
</protein>
<reference evidence="3" key="1">
    <citation type="submission" date="2016-11" db="EMBL/GenBank/DDBJ databases">
        <authorList>
            <person name="Varghese N."/>
            <person name="Submissions S."/>
        </authorList>
    </citation>
    <scope>NUCLEOTIDE SEQUENCE [LARGE SCALE GENOMIC DNA]</scope>
    <source>
        <strain evidence="3">UWOS</strain>
    </source>
</reference>
<dbReference type="GO" id="GO:0016787">
    <property type="term" value="F:hydrolase activity"/>
    <property type="evidence" value="ECO:0007669"/>
    <property type="project" value="UniProtKB-KW"/>
</dbReference>
<dbReference type="EMBL" id="FRAW01000021">
    <property type="protein sequence ID" value="SHK86770.1"/>
    <property type="molecule type" value="Genomic_DNA"/>
</dbReference>
<dbReference type="InterPro" id="IPR000845">
    <property type="entry name" value="Nucleoside_phosphorylase_d"/>
</dbReference>
<accession>A0A1M6VZ48</accession>
<dbReference type="SUPFAM" id="SSF53167">
    <property type="entry name" value="Purine and uridine phosphorylases"/>
    <property type="match status" value="1"/>
</dbReference>
<dbReference type="InterPro" id="IPR035994">
    <property type="entry name" value="Nucleoside_phosphorylase_sf"/>
</dbReference>